<accession>A0A6A8DCD5</accession>
<dbReference type="InterPro" id="IPR036514">
    <property type="entry name" value="SGNH_hydro_sf"/>
</dbReference>
<organism evidence="3 4">
    <name type="scientific">Aquibacillus halophilus</name>
    <dbReference type="NCBI Taxonomy" id="930132"/>
    <lineage>
        <taxon>Bacteria</taxon>
        <taxon>Bacillati</taxon>
        <taxon>Bacillota</taxon>
        <taxon>Bacilli</taxon>
        <taxon>Bacillales</taxon>
        <taxon>Bacillaceae</taxon>
        <taxon>Aquibacillus</taxon>
    </lineage>
</organism>
<gene>
    <name evidence="3" type="ORF">GH741_01980</name>
</gene>
<dbReference type="SUPFAM" id="SSF52266">
    <property type="entry name" value="SGNH hydrolase"/>
    <property type="match status" value="1"/>
</dbReference>
<evidence type="ECO:0000313" key="4">
    <source>
        <dbReference type="Proteomes" id="UP000799092"/>
    </source>
</evidence>
<name>A0A6A8DCD5_9BACI</name>
<dbReference type="Gene3D" id="2.60.120.260">
    <property type="entry name" value="Galactose-binding domain-like"/>
    <property type="match status" value="1"/>
</dbReference>
<comment type="caution">
    <text evidence="3">The sequence shown here is derived from an EMBL/GenBank/DDBJ whole genome shotgun (WGS) entry which is preliminary data.</text>
</comment>
<feature type="domain" description="Sialate O-acetylesterase" evidence="2">
    <location>
        <begin position="82"/>
        <end position="201"/>
    </location>
</feature>
<dbReference type="GO" id="GO:0005975">
    <property type="term" value="P:carbohydrate metabolic process"/>
    <property type="evidence" value="ECO:0007669"/>
    <property type="project" value="InterPro"/>
</dbReference>
<dbReference type="InterPro" id="IPR005181">
    <property type="entry name" value="SASA"/>
</dbReference>
<evidence type="ECO:0000259" key="2">
    <source>
        <dbReference type="Pfam" id="PF03629"/>
    </source>
</evidence>
<keyword evidence="4" id="KW-1185">Reference proteome</keyword>
<dbReference type="GO" id="GO:0004553">
    <property type="term" value="F:hydrolase activity, hydrolyzing O-glycosyl compounds"/>
    <property type="evidence" value="ECO:0007669"/>
    <property type="project" value="InterPro"/>
</dbReference>
<dbReference type="AlphaFoldDB" id="A0A6A8DCD5"/>
<dbReference type="PANTHER" id="PTHR22901:SF0">
    <property type="entry name" value="SIALATE O-ACETYLESTERASE"/>
    <property type="match status" value="1"/>
</dbReference>
<dbReference type="Pfam" id="PF03629">
    <property type="entry name" value="SASA"/>
    <property type="match status" value="2"/>
</dbReference>
<sequence>MTFSSLISDGMVLQRNKRIAIWGKTINSQIVEISFLGKSYQTESDSDGNWTIFLEDLKPGGPHQMEIIADEKTVINDILIGDVWVLGGQSNMEIPVKRTLDLLEDEVKTINHPSIRQFSVPQHPNFHAPQDDISGGKWIPATTTNVMDFSAAGYFFAADLYEKYQVPIGLILTAVGGTPIEAWMSEETLHQVGGYEATIEKNRNDIYVANTKRNDEQHNDQWYKNLNEQDKGLAQGWQEVSYDATEWQTFQVPNSWEGSELESIRGAVWFRKEIDVPDSMTVGKAKIKLGTIIDADDTYINGTQIGNTGYRYPPRRYTIQEGLLKPGKNVIAVRVISTQNTGAFVTDMPYKLISNGHELDLQGSWKYRVGAVTEEQKPQTFFNTMPIGLYNGMIAPIRNYAIKGVLWYQGESNSQQPKGYRRLFEGLVSDWRSNFNVVDLPFIFTQLANWDADPNNPKGTKWAELREEQRKGLAITNTGMAVAIDIGEHNDLHPQNKKTLGQRLALSAKKLVYGEDIVASGPIYNRMKQVGSSIHLDFYHVGSGLIAQNGQLKQFEISDVDGTFVPANAIIKDNKVIVTNEQVENPQHVRYAWLDNPAGANLYNKEGLPASPFTTE</sequence>
<dbReference type="PANTHER" id="PTHR22901">
    <property type="entry name" value="SIALATE O-ACETYLESTERASE"/>
    <property type="match status" value="1"/>
</dbReference>
<evidence type="ECO:0000256" key="1">
    <source>
        <dbReference type="ARBA" id="ARBA00022801"/>
    </source>
</evidence>
<reference evidence="3" key="1">
    <citation type="submission" date="2019-11" db="EMBL/GenBank/DDBJ databases">
        <authorList>
            <person name="Li J."/>
        </authorList>
    </citation>
    <scope>NUCLEOTIDE SEQUENCE</scope>
    <source>
        <strain evidence="3">B6B</strain>
    </source>
</reference>
<feature type="domain" description="Sialate O-acetylesterase" evidence="2">
    <location>
        <begin position="389"/>
        <end position="507"/>
    </location>
</feature>
<protein>
    <submittedName>
        <fullName evidence="3">Sialate O-acetylesterase</fullName>
    </submittedName>
</protein>
<dbReference type="GO" id="GO:0001681">
    <property type="term" value="F:sialate O-acetylesterase activity"/>
    <property type="evidence" value="ECO:0007669"/>
    <property type="project" value="InterPro"/>
</dbReference>
<proteinExistence type="predicted"/>
<dbReference type="RefSeq" id="WP_153735101.1">
    <property type="nucleotide sequence ID" value="NZ_WJNG01000002.1"/>
</dbReference>
<dbReference type="InterPro" id="IPR008979">
    <property type="entry name" value="Galactose-bd-like_sf"/>
</dbReference>
<evidence type="ECO:0000313" key="3">
    <source>
        <dbReference type="EMBL" id="MRH41441.1"/>
    </source>
</evidence>
<dbReference type="InterPro" id="IPR039329">
    <property type="entry name" value="SIAE"/>
</dbReference>
<dbReference type="EMBL" id="WJNG01000002">
    <property type="protein sequence ID" value="MRH41441.1"/>
    <property type="molecule type" value="Genomic_DNA"/>
</dbReference>
<dbReference type="Proteomes" id="UP000799092">
    <property type="component" value="Unassembled WGS sequence"/>
</dbReference>
<dbReference type="OrthoDB" id="9762066at2"/>
<dbReference type="SUPFAM" id="SSF49785">
    <property type="entry name" value="Galactose-binding domain-like"/>
    <property type="match status" value="1"/>
</dbReference>
<dbReference type="Gene3D" id="3.40.50.1110">
    <property type="entry name" value="SGNH hydrolase"/>
    <property type="match status" value="1"/>
</dbReference>
<keyword evidence="1" id="KW-0378">Hydrolase</keyword>